<accession>A0A6J0K4G3</accession>
<dbReference type="GO" id="GO:0010521">
    <property type="term" value="F:telomerase inhibitor activity"/>
    <property type="evidence" value="ECO:0007669"/>
    <property type="project" value="TreeGrafter"/>
</dbReference>
<feature type="domain" description="Telomeric single stranded DNA binding POT1/Cdc13" evidence="9">
    <location>
        <begin position="13"/>
        <end position="145"/>
    </location>
</feature>
<dbReference type="KEGG" id="rsz:108814721"/>
<evidence type="ECO:0000256" key="6">
    <source>
        <dbReference type="ARBA" id="ARBA00022895"/>
    </source>
</evidence>
<reference evidence="11" key="2">
    <citation type="submission" date="2025-08" db="UniProtKB">
        <authorList>
            <consortium name="RefSeq"/>
        </authorList>
    </citation>
    <scope>IDENTIFICATION</scope>
    <source>
        <tissue evidence="11">Leaf</tissue>
    </source>
</reference>
<dbReference type="FunFam" id="2.40.50.140:FF:000620">
    <property type="entry name" value="Protection of telomeres 1b protein"/>
    <property type="match status" value="1"/>
</dbReference>
<keyword evidence="7" id="KW-0238">DNA-binding</keyword>
<evidence type="ECO:0000256" key="3">
    <source>
        <dbReference type="ARBA" id="ARBA00008442"/>
    </source>
</evidence>
<evidence type="ECO:0000256" key="8">
    <source>
        <dbReference type="ARBA" id="ARBA00023242"/>
    </source>
</evidence>
<evidence type="ECO:0000256" key="7">
    <source>
        <dbReference type="ARBA" id="ARBA00023125"/>
    </source>
</evidence>
<dbReference type="GO" id="GO:0032210">
    <property type="term" value="P:regulation of telomere maintenance via telomerase"/>
    <property type="evidence" value="ECO:0007669"/>
    <property type="project" value="TreeGrafter"/>
</dbReference>
<dbReference type="InterPro" id="IPR057620">
    <property type="entry name" value="POT1A/B-like_OB"/>
</dbReference>
<comment type="subcellular location">
    <subcellularLocation>
        <location evidence="2">Chromosome</location>
        <location evidence="2">Telomere</location>
    </subcellularLocation>
    <subcellularLocation>
        <location evidence="1">Nucleus</location>
    </subcellularLocation>
</comment>
<evidence type="ECO:0000259" key="9">
    <source>
        <dbReference type="SMART" id="SM00976"/>
    </source>
</evidence>
<reference evidence="10" key="1">
    <citation type="journal article" date="2019" name="Database">
        <title>The radish genome database (RadishGD): an integrated information resource for radish genomics.</title>
        <authorList>
            <person name="Yu H.J."/>
            <person name="Baek S."/>
            <person name="Lee Y.J."/>
            <person name="Cho A."/>
            <person name="Mun J.H."/>
        </authorList>
    </citation>
    <scope>NUCLEOTIDE SEQUENCE [LARGE SCALE GENOMIC DNA]</scope>
    <source>
        <strain evidence="10">cv. WK10039</strain>
    </source>
</reference>
<dbReference type="GeneID" id="108814721"/>
<evidence type="ECO:0000313" key="10">
    <source>
        <dbReference type="Proteomes" id="UP000504610"/>
    </source>
</evidence>
<dbReference type="OrthoDB" id="2186770at2759"/>
<protein>
    <recommendedName>
        <fullName evidence="4">Protection of telomeres protein 1</fullName>
    </recommendedName>
</protein>
<sequence>MIDMEIRDDDYKYLRVQDAFKALHLNVSLIGVIVELGFPTASDCSCTLKIVDPWHSGSGLPVKFIARTSRAIPRVESIGDIIILSRVKIVLVNRKITALCNEKSSSFALFDGKHGEDPVPYQSSAKFQMGEQDENFLSNLREWIITYKFDDESCCFTSLKDIKEGEYSNLNCQIVHVSKDDKDRSYIFVWDGTEMPPCSFVVKSERLPLCVEPEMLPTHVLRNFPTFGSVLRIIVDNVAEKQAIQCLRPGQHVKFLNLFFQINLGLWNAAFSPSTKMQYTMSREMQSFTPQREKFSSRWNPITRCISNTFHSGITGVAHEDAPFVSLMDMLTYNSVTAKFRCVVRFIQVFPRDVRRFHDLNGKFKLLAILEDATARVHASLYADEGEKFFGCDPADEEALVKKLDTLLGGDEMNQAPKNPPWVQCCLFSFYRNKNDQWGSRRFRIFDTWINALNQ</sequence>
<dbReference type="InterPro" id="IPR028389">
    <property type="entry name" value="POT1"/>
</dbReference>
<dbReference type="InterPro" id="IPR011564">
    <property type="entry name" value="Telomer_end-bd_POT1/Cdc13"/>
</dbReference>
<keyword evidence="8" id="KW-0539">Nucleus</keyword>
<organism evidence="10 11">
    <name type="scientific">Raphanus sativus</name>
    <name type="common">Radish</name>
    <name type="synonym">Raphanus raphanistrum var. sativus</name>
    <dbReference type="NCBI Taxonomy" id="3726"/>
    <lineage>
        <taxon>Eukaryota</taxon>
        <taxon>Viridiplantae</taxon>
        <taxon>Streptophyta</taxon>
        <taxon>Embryophyta</taxon>
        <taxon>Tracheophyta</taxon>
        <taxon>Spermatophyta</taxon>
        <taxon>Magnoliopsida</taxon>
        <taxon>eudicotyledons</taxon>
        <taxon>Gunneridae</taxon>
        <taxon>Pentapetalae</taxon>
        <taxon>rosids</taxon>
        <taxon>malvids</taxon>
        <taxon>Brassicales</taxon>
        <taxon>Brassicaceae</taxon>
        <taxon>Brassiceae</taxon>
        <taxon>Raphanus</taxon>
    </lineage>
</organism>
<dbReference type="Gene3D" id="2.40.50.140">
    <property type="entry name" value="Nucleic acid-binding proteins"/>
    <property type="match status" value="2"/>
</dbReference>
<dbReference type="GO" id="GO:0098505">
    <property type="term" value="F:G-rich strand telomeric DNA binding"/>
    <property type="evidence" value="ECO:0007669"/>
    <property type="project" value="TreeGrafter"/>
</dbReference>
<dbReference type="PANTHER" id="PTHR14513">
    <property type="entry name" value="PROTECTION OF TELOMERES 1"/>
    <property type="match status" value="1"/>
</dbReference>
<dbReference type="Proteomes" id="UP000504610">
    <property type="component" value="Chromosome 7"/>
</dbReference>
<keyword evidence="10" id="KW-1185">Reference proteome</keyword>
<dbReference type="CDD" id="cd04497">
    <property type="entry name" value="hPOT1_OB1_like"/>
    <property type="match status" value="1"/>
</dbReference>
<dbReference type="SUPFAM" id="SSF50249">
    <property type="entry name" value="Nucleic acid-binding proteins"/>
    <property type="match status" value="2"/>
</dbReference>
<evidence type="ECO:0000313" key="11">
    <source>
        <dbReference type="RefSeq" id="XP_018442847.1"/>
    </source>
</evidence>
<dbReference type="Pfam" id="PF25507">
    <property type="entry name" value="OB_POT1A"/>
    <property type="match status" value="1"/>
</dbReference>
<evidence type="ECO:0000256" key="2">
    <source>
        <dbReference type="ARBA" id="ARBA00004574"/>
    </source>
</evidence>
<keyword evidence="5" id="KW-0158">Chromosome</keyword>
<dbReference type="AlphaFoldDB" id="A0A6J0K4G3"/>
<gene>
    <name evidence="11" type="primary">LOC108814721</name>
</gene>
<dbReference type="InterPro" id="IPR032042">
    <property type="entry name" value="POT1PC"/>
</dbReference>
<evidence type="ECO:0000256" key="1">
    <source>
        <dbReference type="ARBA" id="ARBA00004123"/>
    </source>
</evidence>
<comment type="similarity">
    <text evidence="3">Belongs to the telombin family.</text>
</comment>
<proteinExistence type="inferred from homology"/>
<dbReference type="InterPro" id="IPR012340">
    <property type="entry name" value="NA-bd_OB-fold"/>
</dbReference>
<dbReference type="GO" id="GO:0000783">
    <property type="term" value="C:nuclear telomere cap complex"/>
    <property type="evidence" value="ECO:0007669"/>
    <property type="project" value="TreeGrafter"/>
</dbReference>
<evidence type="ECO:0000256" key="5">
    <source>
        <dbReference type="ARBA" id="ARBA00022454"/>
    </source>
</evidence>
<keyword evidence="6" id="KW-0779">Telomere</keyword>
<dbReference type="Pfam" id="PF16686">
    <property type="entry name" value="POT1PC"/>
    <property type="match status" value="1"/>
</dbReference>
<name>A0A6J0K4G3_RAPSA</name>
<dbReference type="PANTHER" id="PTHR14513:SF6">
    <property type="entry name" value="PROTECTION OF TELOMERES PROTEIN 1B"/>
    <property type="match status" value="1"/>
</dbReference>
<dbReference type="Pfam" id="PF02765">
    <property type="entry name" value="POT1"/>
    <property type="match status" value="1"/>
</dbReference>
<evidence type="ECO:0000256" key="4">
    <source>
        <dbReference type="ARBA" id="ARBA00015253"/>
    </source>
</evidence>
<dbReference type="SMART" id="SM00976">
    <property type="entry name" value="Telo_bind"/>
    <property type="match status" value="1"/>
</dbReference>
<dbReference type="RefSeq" id="XP_018442847.1">
    <property type="nucleotide sequence ID" value="XM_018587345.2"/>
</dbReference>
<dbReference type="GO" id="GO:0016233">
    <property type="term" value="P:telomere capping"/>
    <property type="evidence" value="ECO:0007669"/>
    <property type="project" value="TreeGrafter"/>
</dbReference>